<sequence length="105" mass="11877">MNDSKSVRNEILHLVALIRDLRATLLQEKQSDVSVSSSLLPLGSRTEANIDITIQILDIAERVVDTYTRLKDYRDAEFKILARPTLFWPDGRSLGFGFAAHMCVE</sequence>
<dbReference type="HOGENOM" id="CLU_2230460_0_0_2"/>
<accession>K0IMB9</accession>
<dbReference type="AlphaFoldDB" id="K0IMB9"/>
<evidence type="ECO:0000313" key="2">
    <source>
        <dbReference type="Proteomes" id="UP000008037"/>
    </source>
</evidence>
<keyword evidence="2" id="KW-1185">Reference proteome</keyword>
<dbReference type="RefSeq" id="WP_015018289.1">
    <property type="nucleotide sequence ID" value="NC_018719.1"/>
</dbReference>
<protein>
    <submittedName>
        <fullName evidence="1">Uncharacterized protein</fullName>
    </submittedName>
</protein>
<proteinExistence type="predicted"/>
<gene>
    <name evidence="1" type="ordered locus">Ngar_c08020</name>
</gene>
<dbReference type="InParanoid" id="K0IMB9"/>
<reference evidence="1 2" key="1">
    <citation type="journal article" date="2012" name="Environ. Microbiol.">
        <title>The genome of the ammonia-oxidizing Candidatus Nitrososphaera gargensis: insights into metabolic versatility and environmental adaptations.</title>
        <authorList>
            <person name="Spang A."/>
            <person name="Poehlein A."/>
            <person name="Offre P."/>
            <person name="Zumbragel S."/>
            <person name="Haider S."/>
            <person name="Rychlik N."/>
            <person name="Nowka B."/>
            <person name="Schmeisser C."/>
            <person name="Lebedeva E.V."/>
            <person name="Rattei T."/>
            <person name="Bohm C."/>
            <person name="Schmid M."/>
            <person name="Galushko A."/>
            <person name="Hatzenpichler R."/>
            <person name="Weinmaier T."/>
            <person name="Daniel R."/>
            <person name="Schleper C."/>
            <person name="Spieck E."/>
            <person name="Streit W."/>
            <person name="Wagner M."/>
        </authorList>
    </citation>
    <scope>NUCLEOTIDE SEQUENCE [LARGE SCALE GENOMIC DNA]</scope>
    <source>
        <strain evidence="2">Ga9.2</strain>
    </source>
</reference>
<evidence type="ECO:0000313" key="1">
    <source>
        <dbReference type="EMBL" id="AFU57744.1"/>
    </source>
</evidence>
<dbReference type="Proteomes" id="UP000008037">
    <property type="component" value="Chromosome"/>
</dbReference>
<dbReference type="STRING" id="1237085.Ngar_c08020"/>
<organism evidence="1 2">
    <name type="scientific">Nitrososphaera gargensis (strain Ga9.2)</name>
    <dbReference type="NCBI Taxonomy" id="1237085"/>
    <lineage>
        <taxon>Archaea</taxon>
        <taxon>Nitrososphaerota</taxon>
        <taxon>Nitrososphaeria</taxon>
        <taxon>Nitrososphaerales</taxon>
        <taxon>Nitrososphaeraceae</taxon>
        <taxon>Nitrososphaera</taxon>
    </lineage>
</organism>
<dbReference type="KEGG" id="nga:Ngar_c08020"/>
<dbReference type="GeneID" id="68748931"/>
<name>K0IMB9_NITGG</name>
<dbReference type="EMBL" id="CP002408">
    <property type="protein sequence ID" value="AFU57744.1"/>
    <property type="molecule type" value="Genomic_DNA"/>
</dbReference>
<dbReference type="BioCyc" id="CNIT1237085:G1324-800-MONOMER"/>